<organism evidence="4">
    <name type="scientific">Roseihalotalea indica</name>
    <dbReference type="NCBI Taxonomy" id="2867963"/>
    <lineage>
        <taxon>Bacteria</taxon>
        <taxon>Pseudomonadati</taxon>
        <taxon>Bacteroidota</taxon>
        <taxon>Cytophagia</taxon>
        <taxon>Cytophagales</taxon>
        <taxon>Catalimonadaceae</taxon>
        <taxon>Roseihalotalea</taxon>
    </lineage>
</organism>
<evidence type="ECO:0000259" key="3">
    <source>
        <dbReference type="Pfam" id="PF00155"/>
    </source>
</evidence>
<dbReference type="AlphaFoldDB" id="A0AA49GTA4"/>
<sequence>MKTNSLPGRTIIVDGNERLYFSGTSYLGISKNIVFQELLREGFGQYGTGYSSSRSSNVQLAVYEEAENWLCDFTGAASALTFSSGYLAGQALIRSLDHGQRFLYAPQTHPALWRNEKDSISGMFKAWIPHLESKVGYETGEVVIVANSVDPLYANPHSFDWVAHLPDHLQITLVIDDSHGLGVLGELGNGVYASVRQRIPANVSLIVVSSLGKALGVPGGVVLGDSALTQRLRKSPFFTGASPIAPAYLYAMTQSGKVYTSLQDQLRQNVHYFQSLIQETSLFQYFGAYPVFYTPNNDLCKVVEKQCILSSFPYPDPDSEPITRVVVNALHTKEDLDTLGQLVQEYAVVQS</sequence>
<evidence type="ECO:0000256" key="1">
    <source>
        <dbReference type="ARBA" id="ARBA00001933"/>
    </source>
</evidence>
<dbReference type="InterPro" id="IPR015424">
    <property type="entry name" value="PyrdxlP-dep_Trfase"/>
</dbReference>
<dbReference type="InterPro" id="IPR050087">
    <property type="entry name" value="AON_synthase_class-II"/>
</dbReference>
<keyword evidence="2" id="KW-0808">Transferase</keyword>
<dbReference type="GO" id="GO:0008483">
    <property type="term" value="F:transaminase activity"/>
    <property type="evidence" value="ECO:0007669"/>
    <property type="project" value="UniProtKB-KW"/>
</dbReference>
<reference evidence="4" key="1">
    <citation type="journal article" date="2023" name="Comput. Struct. Biotechnol. J.">
        <title>Discovery of a novel marine Bacteroidetes with a rich repertoire of carbohydrate-active enzymes.</title>
        <authorList>
            <person name="Chen B."/>
            <person name="Liu G."/>
            <person name="Chen Q."/>
            <person name="Wang H."/>
            <person name="Liu L."/>
            <person name="Tang K."/>
        </authorList>
    </citation>
    <scope>NUCLEOTIDE SEQUENCE</scope>
    <source>
        <strain evidence="4">TK19036</strain>
    </source>
</reference>
<keyword evidence="4" id="KW-0032">Aminotransferase</keyword>
<evidence type="ECO:0000256" key="2">
    <source>
        <dbReference type="ARBA" id="ARBA00022679"/>
    </source>
</evidence>
<dbReference type="PANTHER" id="PTHR13693">
    <property type="entry name" value="CLASS II AMINOTRANSFERASE/8-AMINO-7-OXONONANOATE SYNTHASE"/>
    <property type="match status" value="1"/>
</dbReference>
<dbReference type="InterPro" id="IPR004839">
    <property type="entry name" value="Aminotransferase_I/II_large"/>
</dbReference>
<protein>
    <submittedName>
        <fullName evidence="4">Aminotransferase class I/II-fold pyridoxal phosphate-dependent enzyme</fullName>
    </submittedName>
</protein>
<name>A0AA49GTA4_9BACT</name>
<dbReference type="Gene3D" id="3.90.1150.10">
    <property type="entry name" value="Aspartate Aminotransferase, domain 1"/>
    <property type="match status" value="1"/>
</dbReference>
<dbReference type="SUPFAM" id="SSF53383">
    <property type="entry name" value="PLP-dependent transferases"/>
    <property type="match status" value="1"/>
</dbReference>
<dbReference type="InterPro" id="IPR015422">
    <property type="entry name" value="PyrdxlP-dep_Trfase_small"/>
</dbReference>
<dbReference type="Gene3D" id="3.40.640.10">
    <property type="entry name" value="Type I PLP-dependent aspartate aminotransferase-like (Major domain)"/>
    <property type="match status" value="1"/>
</dbReference>
<dbReference type="InterPro" id="IPR015421">
    <property type="entry name" value="PyrdxlP-dep_Trfase_major"/>
</dbReference>
<dbReference type="EMBL" id="CP120682">
    <property type="protein sequence ID" value="WKN39363.1"/>
    <property type="molecule type" value="Genomic_DNA"/>
</dbReference>
<evidence type="ECO:0000313" key="4">
    <source>
        <dbReference type="EMBL" id="WKN39363.1"/>
    </source>
</evidence>
<gene>
    <name evidence="4" type="ORF">K4G66_11740</name>
</gene>
<accession>A0AA49GTA4</accession>
<proteinExistence type="predicted"/>
<dbReference type="Pfam" id="PF00155">
    <property type="entry name" value="Aminotran_1_2"/>
    <property type="match status" value="1"/>
</dbReference>
<dbReference type="GO" id="GO:0030170">
    <property type="term" value="F:pyridoxal phosphate binding"/>
    <property type="evidence" value="ECO:0007669"/>
    <property type="project" value="InterPro"/>
</dbReference>
<feature type="domain" description="Aminotransferase class I/classII large" evidence="3">
    <location>
        <begin position="62"/>
        <end position="338"/>
    </location>
</feature>
<comment type="cofactor">
    <cofactor evidence="1">
        <name>pyridoxal 5'-phosphate</name>
        <dbReference type="ChEBI" id="CHEBI:597326"/>
    </cofactor>
</comment>
<reference evidence="4" key="2">
    <citation type="journal article" date="2024" name="Antonie Van Leeuwenhoek">
        <title>Roseihalotalea indica gen. nov., sp. nov., a halophilic Bacteroidetes from mesopelagic Southwest Indian Ocean with higher carbohydrate metabolic potential.</title>
        <authorList>
            <person name="Chen B."/>
            <person name="Zhang M."/>
            <person name="Lin D."/>
            <person name="Ye J."/>
            <person name="Tang K."/>
        </authorList>
    </citation>
    <scope>NUCLEOTIDE SEQUENCE</scope>
    <source>
        <strain evidence="4">TK19036</strain>
    </source>
</reference>